<evidence type="ECO:0000256" key="1">
    <source>
        <dbReference type="SAM" id="MobiDB-lite"/>
    </source>
</evidence>
<comment type="caution">
    <text evidence="2">The sequence shown here is derived from an EMBL/GenBank/DDBJ whole genome shotgun (WGS) entry which is preliminary data.</text>
</comment>
<reference evidence="2" key="1">
    <citation type="journal article" date="2012" name="J. Bacteriol.">
        <title>Genome sequences of type strains of seven species of the marine bacterium Pseudoalteromonas.</title>
        <authorList>
            <person name="Xie B.B."/>
            <person name="Shu Y.L."/>
            <person name="Qin Q.L."/>
            <person name="Rong J.C."/>
            <person name="Zhang X.Y."/>
            <person name="Chen X.L."/>
            <person name="Shi M."/>
            <person name="He H.L."/>
            <person name="Zhou B.C."/>
            <person name="Zhang Y.Z."/>
        </authorList>
    </citation>
    <scope>NUCLEOTIDE SEQUENCE [LARGE SCALE GENOMIC DNA]</scope>
    <source>
        <strain evidence="2">NCIMB 1889</strain>
    </source>
</reference>
<dbReference type="eggNOG" id="COG3767">
    <property type="taxonomic scope" value="Bacteria"/>
</dbReference>
<organism evidence="2">
    <name type="scientific">Pseudoalteromonas citrea DSM 8771</name>
    <dbReference type="NCBI Taxonomy" id="1117314"/>
    <lineage>
        <taxon>Bacteria</taxon>
        <taxon>Pseudomonadati</taxon>
        <taxon>Pseudomonadota</taxon>
        <taxon>Gammaproteobacteria</taxon>
        <taxon>Alteromonadales</taxon>
        <taxon>Pseudoalteromonadaceae</taxon>
        <taxon>Pseudoalteromonas</taxon>
    </lineage>
</organism>
<evidence type="ECO:0000313" key="2">
    <source>
        <dbReference type="EMBL" id="ERG17697.1"/>
    </source>
</evidence>
<feature type="compositionally biased region" description="Basic and acidic residues" evidence="1">
    <location>
        <begin position="109"/>
        <end position="206"/>
    </location>
</feature>
<dbReference type="STRING" id="1117314.PCIT_15720"/>
<name>U1JL22_9GAMM</name>
<feature type="region of interest" description="Disordered" evidence="1">
    <location>
        <begin position="109"/>
        <end position="213"/>
    </location>
</feature>
<sequence length="213" mass="21669">MLLHTTKRAAILNDSARVSKYKFAFFNFLVKDFSWAYGLFIESFISQRESSMNTIKKNSIALTLGAVVVGTAGLAAPEASANPFGFETMTAGYQLDAGEGKCGEGKCGGDAKGKKEGKCGEGKCGGDAKGKKEGKCGEGKCGGDAKGKKEGKCGEGKCGGDAKGKKEGKCGEGKCGGDAKGKKEGKCGEGKCGGDAKGKKEGKCGEGKCGGSH</sequence>
<dbReference type="EMBL" id="AHBZ02000165">
    <property type="protein sequence ID" value="ERG17697.1"/>
    <property type="molecule type" value="Genomic_DNA"/>
</dbReference>
<evidence type="ECO:0008006" key="3">
    <source>
        <dbReference type="Google" id="ProtNLM"/>
    </source>
</evidence>
<dbReference type="AlphaFoldDB" id="U1JL22"/>
<reference evidence="2" key="2">
    <citation type="submission" date="2013-04" db="EMBL/GenBank/DDBJ databases">
        <title>Genome sequence of Pseudoalteromonas citrea.</title>
        <authorList>
            <person name="Xie B.-B."/>
            <person name="Rong J.-C."/>
            <person name="Qin Q.-L."/>
            <person name="Shu Y.-L."/>
            <person name="Zhang Y.-Z."/>
        </authorList>
    </citation>
    <scope>NUCLEOTIDE SEQUENCE</scope>
    <source>
        <strain evidence="2">NCIMB 1889</strain>
    </source>
</reference>
<accession>U1JL22</accession>
<proteinExistence type="predicted"/>
<protein>
    <recommendedName>
        <fullName evidence="3">Low-complexity protein</fullName>
    </recommendedName>
</protein>
<gene>
    <name evidence="2" type="ORF">PCIT_15720</name>
</gene>